<dbReference type="InterPro" id="IPR001594">
    <property type="entry name" value="Palmitoyltrfase_DHHC"/>
</dbReference>
<organism evidence="16 17">
    <name type="scientific">Rhodotorula toruloides</name>
    <name type="common">Yeast</name>
    <name type="synonym">Rhodosporidium toruloides</name>
    <dbReference type="NCBI Taxonomy" id="5286"/>
    <lineage>
        <taxon>Eukaryota</taxon>
        <taxon>Fungi</taxon>
        <taxon>Dikarya</taxon>
        <taxon>Basidiomycota</taxon>
        <taxon>Pucciniomycotina</taxon>
        <taxon>Microbotryomycetes</taxon>
        <taxon>Sporidiobolales</taxon>
        <taxon>Sporidiobolaceae</taxon>
        <taxon>Rhodotorula</taxon>
    </lineage>
</organism>
<name>A0A2T0AG63_RHOTO</name>
<dbReference type="Proteomes" id="UP000239560">
    <property type="component" value="Unassembled WGS sequence"/>
</dbReference>
<evidence type="ECO:0000256" key="12">
    <source>
        <dbReference type="PROSITE-ProRule" id="PRU00104"/>
    </source>
</evidence>
<feature type="transmembrane region" description="Helical" evidence="14">
    <location>
        <begin position="1062"/>
        <end position="1086"/>
    </location>
</feature>
<dbReference type="Pfam" id="PF01529">
    <property type="entry name" value="DHHC"/>
    <property type="match status" value="1"/>
</dbReference>
<proteinExistence type="predicted"/>
<evidence type="ECO:0000256" key="4">
    <source>
        <dbReference type="ARBA" id="ARBA00022679"/>
    </source>
</evidence>
<dbReference type="GO" id="GO:0000209">
    <property type="term" value="P:protein polyubiquitination"/>
    <property type="evidence" value="ECO:0007669"/>
    <property type="project" value="InterPro"/>
</dbReference>
<gene>
    <name evidence="16" type="ORF">AAT19DRAFT_12405</name>
</gene>
<comment type="catalytic activity">
    <reaction evidence="11">
        <text>L-cysteinyl-[protein] + hexadecanoyl-CoA = S-hexadecanoyl-L-cysteinyl-[protein] + CoA</text>
        <dbReference type="Rhea" id="RHEA:36683"/>
        <dbReference type="Rhea" id="RHEA-COMP:10131"/>
        <dbReference type="Rhea" id="RHEA-COMP:11032"/>
        <dbReference type="ChEBI" id="CHEBI:29950"/>
        <dbReference type="ChEBI" id="CHEBI:57287"/>
        <dbReference type="ChEBI" id="CHEBI:57379"/>
        <dbReference type="ChEBI" id="CHEBI:74151"/>
        <dbReference type="EC" id="2.3.1.225"/>
    </reaction>
</comment>
<evidence type="ECO:0000256" key="5">
    <source>
        <dbReference type="ARBA" id="ARBA00022692"/>
    </source>
</evidence>
<dbReference type="SMART" id="SM00119">
    <property type="entry name" value="HECTc"/>
    <property type="match status" value="1"/>
</dbReference>
<dbReference type="CDD" id="cd00078">
    <property type="entry name" value="HECTc"/>
    <property type="match status" value="1"/>
</dbReference>
<sequence length="1195" mass="134374">MAERLVLLLDWGRRTANPQHSTRSAIQGPVKHPCRAATLPSPLLSDIIASFSLACAVSTSPAYRGCLLLLWDGAEVPTVEPELSMYDLRNRQRSFGGGKERKDECGCVPVPEAIPVTEDEVLRTIEQLEARQKGGEEDLVGRLGTVGLSDSRQHASDEDDPEDLLLAQLATAFTNLPSLDASFRPTRSTSVSNLPQQSTLARLYKLVKLRPAALEVLRDQVDAILRRPGSTLAEGDGGWVITLVECPIFLADFTVEAETRRSLQSRLIGLLSNLPNSMHHSLVTYLSSPTYPRSALLEEVELVCGFISFRIGQCIDGDQPEAYVDDWMVRAGARVASLLFAANLNAQLLPLSAFYVTLIDSLGESILITDFQAWENRISRFSLCQYPFLLSLGVKMMLLAFDGERQMIERTREAYRNNLSSEEAENPLLVLRVRRDRLVDDSLRQISLHRTDLKKPLRITWEGEEGIDAGGLRKEWFLLLCRQLFDPQFGMFLHDPDSNLCWFNPAAIGMEDDFWMVGVIVGLAVYNEATLDVPLPLATYKKLASESLTLRDLAQVQPSLARGLQQLLDYDKGDVEGTFMRSYVGTYEAWGELVEVELVEGGAEIAVTEENRQDYVQRFVDFILSTSVSSQWDAFAEGFIEVCAGNALSLFKAQELELVVRGSPEPLDVGALKGVTVYEGFSPDEPTIQYFWSVFASLQPDRQRRLLAFCTASDRVPATGVSGLQLRLQCLGDDNDRLPQSHTCFNTLSMWRYGTREKVERMLVRVMEDTRSGFPSTTHSQDHREMRAPVAGTPGCGTSPVPLRTQRWKRPNVWLGAIIPSLLLVFALKGYSLVLLEIIPLFWSRYQAIACGYAIVVHIALFLTGYSYFVVFFQSRDSPERKEPPVEVQEKLVVFACDEQGEPIRCGRDSCGGAWQSLRTRHCADCATCRPNFDHHCAFVSNCIAQDTMKPFFTFLVWAAILLSVALVPFVPLEYRSVREVVRTTWDTVELKEQWWSRKLSWAGGPVWRYAGGLLLGYRLYQKTAHERPLLVPDVTTRTFTQGGITYAYDVPLYPSLAVPHLGTLAVVFFALFITLIALAMIYVIARNTRLGTSAIQIERTRLWRSQDGGKPVYDTRVALWVPLEADDKAKRGAVVFVEPDTPLFDLGPSENWRRVMGEKWWQWFVPWVPSRASDLHDLNPQVVEALRERARKKR</sequence>
<dbReference type="InterPro" id="IPR035983">
    <property type="entry name" value="Hect_E3_ubiquitin_ligase"/>
</dbReference>
<evidence type="ECO:0000256" key="8">
    <source>
        <dbReference type="ARBA" id="ARBA00023136"/>
    </source>
</evidence>
<evidence type="ECO:0000256" key="2">
    <source>
        <dbReference type="ARBA" id="ARBA00004141"/>
    </source>
</evidence>
<dbReference type="FunFam" id="3.30.2160.10:FF:000004">
    <property type="entry name" value="probable E3 ubiquitin-protein ligase HERC4 isoform X1"/>
    <property type="match status" value="1"/>
</dbReference>
<reference evidence="16 17" key="1">
    <citation type="journal article" date="2018" name="Elife">
        <title>Functional genomics of lipid metabolism in the oleaginous yeast Rhodosporidium toruloides.</title>
        <authorList>
            <person name="Coradetti S.T."/>
            <person name="Pinel D."/>
            <person name="Geiselman G."/>
            <person name="Ito M."/>
            <person name="Mondo S."/>
            <person name="Reilly M.C."/>
            <person name="Cheng Y.F."/>
            <person name="Bauer S."/>
            <person name="Grigoriev I."/>
            <person name="Gladden J.M."/>
            <person name="Simmons B.A."/>
            <person name="Brem R."/>
            <person name="Arkin A.P."/>
            <person name="Skerker J.M."/>
        </authorList>
    </citation>
    <scope>NUCLEOTIDE SEQUENCE [LARGE SCALE GENOMIC DNA]</scope>
    <source>
        <strain evidence="16 17">NBRC 0880</strain>
    </source>
</reference>
<accession>A0A2T0AG63</accession>
<dbReference type="EMBL" id="LCTV02000002">
    <property type="protein sequence ID" value="PRQ76987.1"/>
    <property type="molecule type" value="Genomic_DNA"/>
</dbReference>
<evidence type="ECO:0000313" key="17">
    <source>
        <dbReference type="Proteomes" id="UP000239560"/>
    </source>
</evidence>
<keyword evidence="6 12" id="KW-0833">Ubl conjugation pathway</keyword>
<evidence type="ECO:0000256" key="7">
    <source>
        <dbReference type="ARBA" id="ARBA00022989"/>
    </source>
</evidence>
<evidence type="ECO:0000256" key="14">
    <source>
        <dbReference type="SAM" id="Phobius"/>
    </source>
</evidence>
<evidence type="ECO:0000313" key="16">
    <source>
        <dbReference type="EMBL" id="PRQ76987.1"/>
    </source>
</evidence>
<comment type="catalytic activity">
    <reaction evidence="1">
        <text>S-ubiquitinyl-[E2 ubiquitin-conjugating enzyme]-L-cysteine + [acceptor protein]-L-lysine = [E2 ubiquitin-conjugating enzyme]-L-cysteine + N(6)-ubiquitinyl-[acceptor protein]-L-lysine.</text>
        <dbReference type="EC" id="2.3.2.26"/>
    </reaction>
</comment>
<keyword evidence="10" id="KW-0449">Lipoprotein</keyword>
<dbReference type="PROSITE" id="PS50216">
    <property type="entry name" value="DHHC"/>
    <property type="match status" value="1"/>
</dbReference>
<feature type="domain" description="HECT" evidence="15">
    <location>
        <begin position="449"/>
        <end position="777"/>
    </location>
</feature>
<dbReference type="InterPro" id="IPR044611">
    <property type="entry name" value="E3A/B/C-like"/>
</dbReference>
<feature type="transmembrane region" description="Helical" evidence="14">
    <location>
        <begin position="952"/>
        <end position="971"/>
    </location>
</feature>
<dbReference type="PANTHER" id="PTHR45700:SF8">
    <property type="entry name" value="HECT-TYPE E3 UBIQUITIN TRANSFERASE"/>
    <property type="match status" value="1"/>
</dbReference>
<dbReference type="AlphaFoldDB" id="A0A2T0AG63"/>
<evidence type="ECO:0000256" key="1">
    <source>
        <dbReference type="ARBA" id="ARBA00000885"/>
    </source>
</evidence>
<evidence type="ECO:0000256" key="9">
    <source>
        <dbReference type="ARBA" id="ARBA00023139"/>
    </source>
</evidence>
<dbReference type="OrthoDB" id="8068875at2759"/>
<comment type="subcellular location">
    <subcellularLocation>
        <location evidence="2">Membrane</location>
        <topology evidence="2">Multi-pass membrane protein</topology>
    </subcellularLocation>
</comment>
<evidence type="ECO:0000256" key="6">
    <source>
        <dbReference type="ARBA" id="ARBA00022786"/>
    </source>
</evidence>
<keyword evidence="9" id="KW-0564">Palmitate</keyword>
<keyword evidence="7 14" id="KW-1133">Transmembrane helix</keyword>
<comment type="caution">
    <text evidence="16">The sequence shown here is derived from an EMBL/GenBank/DDBJ whole genome shotgun (WGS) entry which is preliminary data.</text>
</comment>
<evidence type="ECO:0000259" key="15">
    <source>
        <dbReference type="PROSITE" id="PS50237"/>
    </source>
</evidence>
<dbReference type="GO" id="GO:0061630">
    <property type="term" value="F:ubiquitin protein ligase activity"/>
    <property type="evidence" value="ECO:0007669"/>
    <property type="project" value="UniProtKB-EC"/>
</dbReference>
<dbReference type="Gene3D" id="3.30.2160.10">
    <property type="entry name" value="Hect, E3 ligase catalytic domain"/>
    <property type="match status" value="1"/>
</dbReference>
<dbReference type="SUPFAM" id="SSF56204">
    <property type="entry name" value="Hect, E3 ligase catalytic domain"/>
    <property type="match status" value="1"/>
</dbReference>
<feature type="region of interest" description="Disordered" evidence="13">
    <location>
        <begin position="772"/>
        <end position="791"/>
    </location>
</feature>
<evidence type="ECO:0000256" key="13">
    <source>
        <dbReference type="SAM" id="MobiDB-lite"/>
    </source>
</evidence>
<dbReference type="GO" id="GO:0016020">
    <property type="term" value="C:membrane"/>
    <property type="evidence" value="ECO:0007669"/>
    <property type="project" value="UniProtKB-SubCell"/>
</dbReference>
<dbReference type="Pfam" id="PF00632">
    <property type="entry name" value="HECT"/>
    <property type="match status" value="1"/>
</dbReference>
<dbReference type="GO" id="GO:0019706">
    <property type="term" value="F:protein-cysteine S-palmitoyltransferase activity"/>
    <property type="evidence" value="ECO:0007669"/>
    <property type="project" value="UniProtKB-EC"/>
</dbReference>
<feature type="transmembrane region" description="Helical" evidence="14">
    <location>
        <begin position="813"/>
        <end position="834"/>
    </location>
</feature>
<keyword evidence="5 14" id="KW-0812">Transmembrane</keyword>
<evidence type="ECO:0000256" key="3">
    <source>
        <dbReference type="ARBA" id="ARBA00012485"/>
    </source>
</evidence>
<dbReference type="PROSITE" id="PS50237">
    <property type="entry name" value="HECT"/>
    <property type="match status" value="1"/>
</dbReference>
<keyword evidence="4" id="KW-0808">Transferase</keyword>
<protein>
    <recommendedName>
        <fullName evidence="3">HECT-type E3 ubiquitin transferase</fullName>
        <ecNumber evidence="3">2.3.2.26</ecNumber>
    </recommendedName>
</protein>
<feature type="transmembrane region" description="Helical" evidence="14">
    <location>
        <begin position="846"/>
        <end position="873"/>
    </location>
</feature>
<dbReference type="InterPro" id="IPR000569">
    <property type="entry name" value="HECT_dom"/>
</dbReference>
<evidence type="ECO:0000256" key="10">
    <source>
        <dbReference type="ARBA" id="ARBA00023288"/>
    </source>
</evidence>
<dbReference type="Gene3D" id="3.30.2410.10">
    <property type="entry name" value="Hect, E3 ligase catalytic domain"/>
    <property type="match status" value="1"/>
</dbReference>
<evidence type="ECO:0000256" key="11">
    <source>
        <dbReference type="ARBA" id="ARBA00048048"/>
    </source>
</evidence>
<feature type="active site" description="Glycyl thioester intermediate" evidence="12">
    <location>
        <position position="744"/>
    </location>
</feature>
<dbReference type="Gene3D" id="3.90.1750.10">
    <property type="entry name" value="Hect, E3 ligase catalytic domains"/>
    <property type="match status" value="1"/>
</dbReference>
<dbReference type="PANTHER" id="PTHR45700">
    <property type="entry name" value="UBIQUITIN-PROTEIN LIGASE E3C"/>
    <property type="match status" value="1"/>
</dbReference>
<dbReference type="EC" id="2.3.2.26" evidence="3"/>
<keyword evidence="8 14" id="KW-0472">Membrane</keyword>